<comment type="cofactor">
    <cofactor evidence="1 19">
        <name>Mg(2+)</name>
        <dbReference type="ChEBI" id="CHEBI:18420"/>
    </cofactor>
</comment>
<keyword evidence="21" id="KW-1185">Reference proteome</keyword>
<comment type="caution">
    <text evidence="19">Lacks conserved residue(s) required for the propagation of feature annotation.</text>
</comment>
<keyword evidence="12 19" id="KW-1133">Transmembrane helix</keyword>
<dbReference type="GO" id="GO:0009236">
    <property type="term" value="P:cobalamin biosynthetic process"/>
    <property type="evidence" value="ECO:0007669"/>
    <property type="project" value="UniProtKB-UniRule"/>
</dbReference>
<evidence type="ECO:0000313" key="20">
    <source>
        <dbReference type="EMBL" id="PWE30837.1"/>
    </source>
</evidence>
<protein>
    <recommendedName>
        <fullName evidence="6 19">Adenosylcobinamide-GDP ribazoletransferase</fullName>
        <ecNumber evidence="5 19">2.7.8.26</ecNumber>
    </recommendedName>
    <alternativeName>
        <fullName evidence="16 19">Cobalamin synthase</fullName>
    </alternativeName>
    <alternativeName>
        <fullName evidence="15 19">Cobalamin-5'-phosphate synthase</fullName>
    </alternativeName>
</protein>
<evidence type="ECO:0000256" key="17">
    <source>
        <dbReference type="ARBA" id="ARBA00048623"/>
    </source>
</evidence>
<dbReference type="OrthoDB" id="9794626at2"/>
<evidence type="ECO:0000256" key="3">
    <source>
        <dbReference type="ARBA" id="ARBA00004663"/>
    </source>
</evidence>
<evidence type="ECO:0000256" key="18">
    <source>
        <dbReference type="ARBA" id="ARBA00049504"/>
    </source>
</evidence>
<dbReference type="RefSeq" id="WP_109531915.1">
    <property type="nucleotide sequence ID" value="NZ_QEYD01000002.1"/>
</dbReference>
<dbReference type="GeneID" id="94363947"/>
<comment type="subcellular location">
    <subcellularLocation>
        <location evidence="2 19">Cell membrane</location>
        <topology evidence="2 19">Multi-pass membrane protein</topology>
    </subcellularLocation>
</comment>
<evidence type="ECO:0000256" key="10">
    <source>
        <dbReference type="ARBA" id="ARBA00022692"/>
    </source>
</evidence>
<keyword evidence="7 19" id="KW-1003">Cell membrane</keyword>
<evidence type="ECO:0000256" key="1">
    <source>
        <dbReference type="ARBA" id="ARBA00001946"/>
    </source>
</evidence>
<evidence type="ECO:0000256" key="2">
    <source>
        <dbReference type="ARBA" id="ARBA00004651"/>
    </source>
</evidence>
<comment type="similarity">
    <text evidence="4 19">Belongs to the CobS family.</text>
</comment>
<evidence type="ECO:0000256" key="16">
    <source>
        <dbReference type="ARBA" id="ARBA00032853"/>
    </source>
</evidence>
<dbReference type="AlphaFoldDB" id="A0A2U2CG09"/>
<keyword evidence="10 19" id="KW-0812">Transmembrane</keyword>
<evidence type="ECO:0000256" key="15">
    <source>
        <dbReference type="ARBA" id="ARBA00032605"/>
    </source>
</evidence>
<comment type="caution">
    <text evidence="20">The sequence shown here is derived from an EMBL/GenBank/DDBJ whole genome shotgun (WGS) entry which is preliminary data.</text>
</comment>
<dbReference type="EC" id="2.7.8.26" evidence="5 19"/>
<evidence type="ECO:0000313" key="21">
    <source>
        <dbReference type="Proteomes" id="UP000244940"/>
    </source>
</evidence>
<dbReference type="GO" id="GO:0005886">
    <property type="term" value="C:plasma membrane"/>
    <property type="evidence" value="ECO:0007669"/>
    <property type="project" value="UniProtKB-SubCell"/>
</dbReference>
<sequence>MRAARAALAFLTRLPAGPLDSADFARAPAWFTAVGLGLGIASAGIWWLAACVWPPVLAALAAVVALLMMTGALHEDGLADTFDGLGSGRPTERALEIMRDSRIGSFGAIALGIVLAARVAALAALGLGAPVALIAGQALSRAGMTLMLRRGPYVRATGAATGMTGPMGAHRWALIGAVALAIVITAVTLGWAVLGGLAGLVVAQLAIRGWAVARLRGITGDTLGASQALGDLGFLLGLLACL</sequence>
<feature type="transmembrane region" description="Helical" evidence="19">
    <location>
        <begin position="45"/>
        <end position="68"/>
    </location>
</feature>
<evidence type="ECO:0000256" key="5">
    <source>
        <dbReference type="ARBA" id="ARBA00013200"/>
    </source>
</evidence>
<keyword evidence="13 19" id="KW-0472">Membrane</keyword>
<dbReference type="Proteomes" id="UP000244940">
    <property type="component" value="Unassembled WGS sequence"/>
</dbReference>
<proteinExistence type="inferred from homology"/>
<evidence type="ECO:0000256" key="13">
    <source>
        <dbReference type="ARBA" id="ARBA00023136"/>
    </source>
</evidence>
<feature type="transmembrane region" description="Helical" evidence="19">
    <location>
        <begin position="106"/>
        <end position="139"/>
    </location>
</feature>
<dbReference type="Pfam" id="PF02654">
    <property type="entry name" value="CobS"/>
    <property type="match status" value="1"/>
</dbReference>
<evidence type="ECO:0000256" key="7">
    <source>
        <dbReference type="ARBA" id="ARBA00022475"/>
    </source>
</evidence>
<evidence type="ECO:0000256" key="4">
    <source>
        <dbReference type="ARBA" id="ARBA00010561"/>
    </source>
</evidence>
<evidence type="ECO:0000256" key="14">
    <source>
        <dbReference type="ARBA" id="ARBA00025228"/>
    </source>
</evidence>
<comment type="pathway">
    <text evidence="3 19">Cofactor biosynthesis; adenosylcobalamin biosynthesis; adenosylcobalamin from cob(II)yrinate a,c-diamide: step 7/7.</text>
</comment>
<comment type="function">
    <text evidence="14 19">Joins adenosylcobinamide-GDP and alpha-ribazole to generate adenosylcobalamin (Ado-cobalamin). Also synthesizes adenosylcobalamin 5'-phosphate from adenosylcobinamide-GDP and alpha-ribazole 5'-phosphate.</text>
</comment>
<dbReference type="EMBL" id="QEYD01000002">
    <property type="protein sequence ID" value="PWE30837.1"/>
    <property type="molecule type" value="Genomic_DNA"/>
</dbReference>
<keyword evidence="9 19" id="KW-0808">Transferase</keyword>
<comment type="catalytic activity">
    <reaction evidence="18 19">
        <text>alpha-ribazole 5'-phosphate + adenosylcob(III)inamide-GDP = adenosylcob(III)alamin 5'-phosphate + GMP + H(+)</text>
        <dbReference type="Rhea" id="RHEA:23560"/>
        <dbReference type="ChEBI" id="CHEBI:15378"/>
        <dbReference type="ChEBI" id="CHEBI:57918"/>
        <dbReference type="ChEBI" id="CHEBI:58115"/>
        <dbReference type="ChEBI" id="CHEBI:60487"/>
        <dbReference type="ChEBI" id="CHEBI:60493"/>
        <dbReference type="EC" id="2.7.8.26"/>
    </reaction>
</comment>
<dbReference type="InterPro" id="IPR003805">
    <property type="entry name" value="CobS"/>
</dbReference>
<evidence type="ECO:0000256" key="9">
    <source>
        <dbReference type="ARBA" id="ARBA00022679"/>
    </source>
</evidence>
<dbReference type="PANTHER" id="PTHR34148">
    <property type="entry name" value="ADENOSYLCOBINAMIDE-GDP RIBAZOLETRANSFERASE"/>
    <property type="match status" value="1"/>
</dbReference>
<dbReference type="NCBIfam" id="TIGR00317">
    <property type="entry name" value="cobS"/>
    <property type="match status" value="1"/>
</dbReference>
<comment type="catalytic activity">
    <reaction evidence="17 19">
        <text>alpha-ribazole + adenosylcob(III)inamide-GDP = adenosylcob(III)alamin + GMP + H(+)</text>
        <dbReference type="Rhea" id="RHEA:16049"/>
        <dbReference type="ChEBI" id="CHEBI:10329"/>
        <dbReference type="ChEBI" id="CHEBI:15378"/>
        <dbReference type="ChEBI" id="CHEBI:18408"/>
        <dbReference type="ChEBI" id="CHEBI:58115"/>
        <dbReference type="ChEBI" id="CHEBI:60487"/>
        <dbReference type="EC" id="2.7.8.26"/>
    </reaction>
</comment>
<dbReference type="HAMAP" id="MF_00719">
    <property type="entry name" value="CobS"/>
    <property type="match status" value="1"/>
</dbReference>
<dbReference type="UniPathway" id="UPA00148">
    <property type="reaction ID" value="UER00238"/>
</dbReference>
<accession>A0A2U2CG09</accession>
<organism evidence="20 21">
    <name type="scientific">Pararhodobacter marinus</name>
    <dbReference type="NCBI Taxonomy" id="2184063"/>
    <lineage>
        <taxon>Bacteria</taxon>
        <taxon>Pseudomonadati</taxon>
        <taxon>Pseudomonadota</taxon>
        <taxon>Alphaproteobacteria</taxon>
        <taxon>Rhodobacterales</taxon>
        <taxon>Paracoccaceae</taxon>
        <taxon>Pararhodobacter</taxon>
    </lineage>
</organism>
<dbReference type="PANTHER" id="PTHR34148:SF1">
    <property type="entry name" value="ADENOSYLCOBINAMIDE-GDP RIBAZOLETRANSFERASE"/>
    <property type="match status" value="1"/>
</dbReference>
<gene>
    <name evidence="19 20" type="primary">cobS</name>
    <name evidence="20" type="ORF">C4N9_03515</name>
</gene>
<name>A0A2U2CG09_9RHOB</name>
<reference evidence="20 21" key="1">
    <citation type="submission" date="2018-05" db="EMBL/GenBank/DDBJ databases">
        <title>Pararhodobacter marina sp. nov., isolated from deep-sea water of the Indian Ocean.</title>
        <authorList>
            <person name="Lai Q.Sr."/>
            <person name="Liu X."/>
            <person name="Shao Z."/>
        </authorList>
    </citation>
    <scope>NUCLEOTIDE SEQUENCE [LARGE SCALE GENOMIC DNA]</scope>
    <source>
        <strain evidence="20 21">CIC4N-9</strain>
    </source>
</reference>
<dbReference type="GO" id="GO:0051073">
    <property type="term" value="F:adenosylcobinamide-GDP ribazoletransferase activity"/>
    <property type="evidence" value="ECO:0007669"/>
    <property type="project" value="UniProtKB-UniRule"/>
</dbReference>
<keyword evidence="11 19" id="KW-0460">Magnesium</keyword>
<evidence type="ECO:0000256" key="12">
    <source>
        <dbReference type="ARBA" id="ARBA00022989"/>
    </source>
</evidence>
<feature type="transmembrane region" description="Helical" evidence="19">
    <location>
        <begin position="173"/>
        <end position="206"/>
    </location>
</feature>
<evidence type="ECO:0000256" key="19">
    <source>
        <dbReference type="HAMAP-Rule" id="MF_00719"/>
    </source>
</evidence>
<evidence type="ECO:0000256" key="6">
    <source>
        <dbReference type="ARBA" id="ARBA00015850"/>
    </source>
</evidence>
<evidence type="ECO:0000256" key="11">
    <source>
        <dbReference type="ARBA" id="ARBA00022842"/>
    </source>
</evidence>
<dbReference type="GO" id="GO:0008818">
    <property type="term" value="F:cobalamin 5'-phosphate synthase activity"/>
    <property type="evidence" value="ECO:0007669"/>
    <property type="project" value="UniProtKB-UniRule"/>
</dbReference>
<evidence type="ECO:0000256" key="8">
    <source>
        <dbReference type="ARBA" id="ARBA00022573"/>
    </source>
</evidence>
<keyword evidence="8 19" id="KW-0169">Cobalamin biosynthesis</keyword>